<dbReference type="GO" id="GO:0003727">
    <property type="term" value="F:single-stranded RNA binding"/>
    <property type="evidence" value="ECO:0007669"/>
    <property type="project" value="TreeGrafter"/>
</dbReference>
<evidence type="ECO:0000256" key="1">
    <source>
        <dbReference type="ARBA" id="ARBA00004123"/>
    </source>
</evidence>
<evidence type="ECO:0000313" key="7">
    <source>
        <dbReference type="EMBL" id="KAG2482122.1"/>
    </source>
</evidence>
<dbReference type="SUPFAM" id="SSF48452">
    <property type="entry name" value="TPR-like"/>
    <property type="match status" value="2"/>
</dbReference>
<organism evidence="7 8">
    <name type="scientific">Edaphochlamys debaryana</name>
    <dbReference type="NCBI Taxonomy" id="47281"/>
    <lineage>
        <taxon>Eukaryota</taxon>
        <taxon>Viridiplantae</taxon>
        <taxon>Chlorophyta</taxon>
        <taxon>core chlorophytes</taxon>
        <taxon>Chlorophyceae</taxon>
        <taxon>CS clade</taxon>
        <taxon>Chlamydomonadales</taxon>
        <taxon>Chlamydomonadales incertae sedis</taxon>
        <taxon>Edaphochlamys</taxon>
    </lineage>
</organism>
<dbReference type="SMART" id="SM00386">
    <property type="entry name" value="HAT"/>
    <property type="match status" value="8"/>
</dbReference>
<evidence type="ECO:0000313" key="8">
    <source>
        <dbReference type="Proteomes" id="UP000612055"/>
    </source>
</evidence>
<dbReference type="GO" id="GO:0003729">
    <property type="term" value="F:mRNA binding"/>
    <property type="evidence" value="ECO:0007669"/>
    <property type="project" value="InterPro"/>
</dbReference>
<evidence type="ECO:0000259" key="6">
    <source>
        <dbReference type="Pfam" id="PF23231"/>
    </source>
</evidence>
<dbReference type="PROSITE" id="PS50005">
    <property type="entry name" value="TPR"/>
    <property type="match status" value="1"/>
</dbReference>
<dbReference type="EMBL" id="JAEHOE010000259">
    <property type="protein sequence ID" value="KAG2482122.1"/>
    <property type="molecule type" value="Genomic_DNA"/>
</dbReference>
<dbReference type="GO" id="GO:0005634">
    <property type="term" value="C:nucleus"/>
    <property type="evidence" value="ECO:0007669"/>
    <property type="project" value="UniProtKB-SubCell"/>
</dbReference>
<dbReference type="Proteomes" id="UP000612055">
    <property type="component" value="Unassembled WGS sequence"/>
</dbReference>
<dbReference type="PANTHER" id="PTHR44917:SF1">
    <property type="entry name" value="PROTEIN HIGH CHLOROPHYLL FLUORESCENT 107"/>
    <property type="match status" value="1"/>
</dbReference>
<comment type="caution">
    <text evidence="7">The sequence shown here is derived from an EMBL/GenBank/DDBJ whole genome shotgun (WGS) entry which is preliminary data.</text>
</comment>
<dbReference type="InterPro" id="IPR019734">
    <property type="entry name" value="TPR_rpt"/>
</dbReference>
<keyword evidence="3" id="KW-0539">Nucleus</keyword>
<dbReference type="GO" id="GO:0006417">
    <property type="term" value="P:regulation of translation"/>
    <property type="evidence" value="ECO:0007669"/>
    <property type="project" value="TreeGrafter"/>
</dbReference>
<protein>
    <recommendedName>
        <fullName evidence="6">Pre-mRNA-splicing factor Syf1/CRNKL1-like C-terminal HAT-repeats domain-containing protein</fullName>
    </recommendedName>
</protein>
<dbReference type="InterPro" id="IPR011990">
    <property type="entry name" value="TPR-like_helical_dom_sf"/>
</dbReference>
<evidence type="ECO:0000256" key="3">
    <source>
        <dbReference type="ARBA" id="ARBA00023242"/>
    </source>
</evidence>
<dbReference type="InterPro" id="IPR044624">
    <property type="entry name" value="Mbb1-like"/>
</dbReference>
<feature type="region of interest" description="Disordered" evidence="5">
    <location>
        <begin position="439"/>
        <end position="492"/>
    </location>
</feature>
<feature type="domain" description="Pre-mRNA-splicing factor Syf1/CRNKL1-like C-terminal HAT-repeats" evidence="6">
    <location>
        <begin position="222"/>
        <end position="373"/>
    </location>
</feature>
<reference evidence="7" key="1">
    <citation type="journal article" date="2020" name="bioRxiv">
        <title>Comparative genomics of Chlamydomonas.</title>
        <authorList>
            <person name="Craig R.J."/>
            <person name="Hasan A.R."/>
            <person name="Ness R.W."/>
            <person name="Keightley P.D."/>
        </authorList>
    </citation>
    <scope>NUCLEOTIDE SEQUENCE</scope>
    <source>
        <strain evidence="7">CCAP 11/70</strain>
    </source>
</reference>
<dbReference type="Pfam" id="PF13424">
    <property type="entry name" value="TPR_12"/>
    <property type="match status" value="1"/>
</dbReference>
<keyword evidence="4" id="KW-0802">TPR repeat</keyword>
<dbReference type="SMART" id="SM00028">
    <property type="entry name" value="TPR"/>
    <property type="match status" value="8"/>
</dbReference>
<feature type="region of interest" description="Disordered" evidence="5">
    <location>
        <begin position="538"/>
        <end position="593"/>
    </location>
</feature>
<dbReference type="PANTHER" id="PTHR44917">
    <property type="entry name" value="PROTEIN HIGH CHLOROPHYLL FLUORESCENT 107"/>
    <property type="match status" value="1"/>
</dbReference>
<feature type="compositionally biased region" description="Low complexity" evidence="5">
    <location>
        <begin position="455"/>
        <end position="470"/>
    </location>
</feature>
<dbReference type="InterPro" id="IPR055430">
    <property type="entry name" value="HAT_Syf1_CNRKL1_C"/>
</dbReference>
<dbReference type="Pfam" id="PF23231">
    <property type="entry name" value="HAT_Syf1_CNRKL1_C"/>
    <property type="match status" value="1"/>
</dbReference>
<dbReference type="OrthoDB" id="541719at2759"/>
<gene>
    <name evidence="7" type="ORF">HYH03_018929</name>
</gene>
<feature type="repeat" description="TPR" evidence="4">
    <location>
        <begin position="343"/>
        <end position="376"/>
    </location>
</feature>
<dbReference type="InterPro" id="IPR003107">
    <property type="entry name" value="HAT"/>
</dbReference>
<evidence type="ECO:0000256" key="4">
    <source>
        <dbReference type="PROSITE-ProRule" id="PRU00339"/>
    </source>
</evidence>
<dbReference type="AlphaFoldDB" id="A0A835XFM2"/>
<dbReference type="Gene3D" id="1.25.40.10">
    <property type="entry name" value="Tetratricopeptide repeat domain"/>
    <property type="match status" value="2"/>
</dbReference>
<evidence type="ECO:0000256" key="2">
    <source>
        <dbReference type="ARBA" id="ARBA00022737"/>
    </source>
</evidence>
<name>A0A835XFM2_9CHLO</name>
<dbReference type="GO" id="GO:0006397">
    <property type="term" value="P:mRNA processing"/>
    <property type="evidence" value="ECO:0007669"/>
    <property type="project" value="InterPro"/>
</dbReference>
<comment type="subcellular location">
    <subcellularLocation>
        <location evidence="1">Nucleus</location>
    </subcellularLocation>
</comment>
<dbReference type="Pfam" id="PF13432">
    <property type="entry name" value="TPR_16"/>
    <property type="match status" value="1"/>
</dbReference>
<keyword evidence="8" id="KW-1185">Reference proteome</keyword>
<accession>A0A835XFM2</accession>
<evidence type="ECO:0000256" key="5">
    <source>
        <dbReference type="SAM" id="MobiDB-lite"/>
    </source>
</evidence>
<proteinExistence type="predicted"/>
<keyword evidence="2" id="KW-0677">Repeat</keyword>
<sequence>MAPLPDNSKVLKINLDLLLWRCRTARIRARQTLDANERRSLYKSAEDGLRRCLAMDPSDARSYVVLGKLLMQQKRFEEARALYQNGCANSGNTNPYIWSAWGWLEAQTGNVDRARKLYDAAVVVDATHACAWHKWGMLEKGQGNYTRARDLWMQGIQRCRRKPQSQNAYLYNALGCMAAQLGRLGEARSWFEEGTRSAEGAASVALWQAWAVTEANQGDPSQVRNLFRRALGANPRSRYVHLAWALWERRQGNPQRCLALLQRGCQLNPTDPALYQAWALVERAAGRFDRARALFETGLKADPSYLYLWQAWGVMEAELGNLDRARQLFQEGVWAEPRSADTVYCFHAWGSLEWKAGNIQTARELFKAAVRVDPKNELTWTSWIAMESEAGFVERADDLRIRQAEQQWEFVVPAGFTTRPAPGLVDTLAKWFAARGFGSKQDADTPMPEPPRPASPAALSPSASFSSTSSLDQPLMAPPRRGVGGASGRSTVGGAAAADAAAAAASTAAAAASAAAAAAAVAGSSDDVESQLEAIQRLMEEGEGDGLFASPDDDLEASLRPPPRKATARTPGLEPRPAPSQRSRGQGGAGESA</sequence>